<reference evidence="1" key="1">
    <citation type="thesis" date="2020" institute="ProQuest LLC" country="789 East Eisenhower Parkway, Ann Arbor, MI, USA">
        <title>Comparative Genomics and Chromosome Evolution.</title>
        <authorList>
            <person name="Mudd A.B."/>
        </authorList>
    </citation>
    <scope>NUCLEOTIDE SEQUENCE</scope>
    <source>
        <strain evidence="1">HN-11 Male</strain>
        <tissue evidence="1">Kidney and liver</tissue>
    </source>
</reference>
<sequence>MCENGRTHYYGLICRPGKYIVVDGNTKKKWRLYKKWDTKKWRVHGRCSCAVCTEKQKKKESGPFFLFLRTMINCPDEKLSDFCEFSPDEF</sequence>
<dbReference type="Proteomes" id="UP000770717">
    <property type="component" value="Unassembled WGS sequence"/>
</dbReference>
<name>A0A8J6C285_ELECQ</name>
<keyword evidence="2" id="KW-1185">Reference proteome</keyword>
<evidence type="ECO:0000313" key="2">
    <source>
        <dbReference type="Proteomes" id="UP000770717"/>
    </source>
</evidence>
<accession>A0A8J6C285</accession>
<dbReference type="EMBL" id="WNTK01041951">
    <property type="protein sequence ID" value="KAG9460762.1"/>
    <property type="molecule type" value="Genomic_DNA"/>
</dbReference>
<organism evidence="1 2">
    <name type="scientific">Eleutherodactylus coqui</name>
    <name type="common">Puerto Rican coqui</name>
    <dbReference type="NCBI Taxonomy" id="57060"/>
    <lineage>
        <taxon>Eukaryota</taxon>
        <taxon>Metazoa</taxon>
        <taxon>Chordata</taxon>
        <taxon>Craniata</taxon>
        <taxon>Vertebrata</taxon>
        <taxon>Euteleostomi</taxon>
        <taxon>Amphibia</taxon>
        <taxon>Batrachia</taxon>
        <taxon>Anura</taxon>
        <taxon>Neobatrachia</taxon>
        <taxon>Hyloidea</taxon>
        <taxon>Eleutherodactylidae</taxon>
        <taxon>Eleutherodactylinae</taxon>
        <taxon>Eleutherodactylus</taxon>
        <taxon>Eleutherodactylus</taxon>
    </lineage>
</organism>
<evidence type="ECO:0000313" key="1">
    <source>
        <dbReference type="EMBL" id="KAG9460762.1"/>
    </source>
</evidence>
<proteinExistence type="predicted"/>
<dbReference type="AlphaFoldDB" id="A0A8J6C285"/>
<protein>
    <submittedName>
        <fullName evidence="1">Uncharacterized protein</fullName>
    </submittedName>
</protein>
<gene>
    <name evidence="1" type="ORF">GDO78_019700</name>
</gene>
<comment type="caution">
    <text evidence="1">The sequence shown here is derived from an EMBL/GenBank/DDBJ whole genome shotgun (WGS) entry which is preliminary data.</text>
</comment>